<proteinExistence type="predicted"/>
<comment type="caution">
    <text evidence="1">The sequence shown here is derived from an EMBL/GenBank/DDBJ whole genome shotgun (WGS) entry which is preliminary data.</text>
</comment>
<keyword evidence="2" id="KW-1185">Reference proteome</keyword>
<gene>
    <name evidence="1" type="ORF">QE152_g30866</name>
</gene>
<name>A0AAW1JDC7_POPJA</name>
<reference evidence="1 2" key="1">
    <citation type="journal article" date="2024" name="BMC Genomics">
        <title>De novo assembly and annotation of Popillia japonica's genome with initial clues to its potential as an invasive pest.</title>
        <authorList>
            <person name="Cucini C."/>
            <person name="Boschi S."/>
            <person name="Funari R."/>
            <person name="Cardaioli E."/>
            <person name="Iannotti N."/>
            <person name="Marturano G."/>
            <person name="Paoli F."/>
            <person name="Bruttini M."/>
            <person name="Carapelli A."/>
            <person name="Frati F."/>
            <person name="Nardi F."/>
        </authorList>
    </citation>
    <scope>NUCLEOTIDE SEQUENCE [LARGE SCALE GENOMIC DNA]</scope>
    <source>
        <strain evidence="1">DMR45628</strain>
    </source>
</reference>
<sequence>MPLPKLPDQQAYFSMQINFYNFSVVAGNSKSKLSDNNVWSFVWTEADRPKSSNEITSGVYHVLSNVEYSENITTVCLFCDGCGGQNKNSTYMGMLCNWLYYFASPHIKHCEVIFPVVGHSFLPPDRVFGNIEKAVRKQ</sequence>
<dbReference type="PANTHER" id="PTHR34415">
    <property type="entry name" value="INTEGRASE CATALYTIC DOMAIN-CONTAINING PROTEIN"/>
    <property type="match status" value="1"/>
</dbReference>
<dbReference type="PANTHER" id="PTHR34415:SF1">
    <property type="entry name" value="INTEGRASE CATALYTIC DOMAIN-CONTAINING PROTEIN"/>
    <property type="match status" value="1"/>
</dbReference>
<accession>A0AAW1JDC7</accession>
<evidence type="ECO:0000313" key="1">
    <source>
        <dbReference type="EMBL" id="KAK9701039.1"/>
    </source>
</evidence>
<dbReference type="AlphaFoldDB" id="A0AAW1JDC7"/>
<dbReference type="Proteomes" id="UP001458880">
    <property type="component" value="Unassembled WGS sequence"/>
</dbReference>
<organism evidence="1 2">
    <name type="scientific">Popillia japonica</name>
    <name type="common">Japanese beetle</name>
    <dbReference type="NCBI Taxonomy" id="7064"/>
    <lineage>
        <taxon>Eukaryota</taxon>
        <taxon>Metazoa</taxon>
        <taxon>Ecdysozoa</taxon>
        <taxon>Arthropoda</taxon>
        <taxon>Hexapoda</taxon>
        <taxon>Insecta</taxon>
        <taxon>Pterygota</taxon>
        <taxon>Neoptera</taxon>
        <taxon>Endopterygota</taxon>
        <taxon>Coleoptera</taxon>
        <taxon>Polyphaga</taxon>
        <taxon>Scarabaeiformia</taxon>
        <taxon>Scarabaeidae</taxon>
        <taxon>Rutelinae</taxon>
        <taxon>Popillia</taxon>
    </lineage>
</organism>
<dbReference type="EMBL" id="JASPKY010000424">
    <property type="protein sequence ID" value="KAK9701039.1"/>
    <property type="molecule type" value="Genomic_DNA"/>
</dbReference>
<evidence type="ECO:0000313" key="2">
    <source>
        <dbReference type="Proteomes" id="UP001458880"/>
    </source>
</evidence>
<protein>
    <submittedName>
        <fullName evidence="1">Uncharacterized protein</fullName>
    </submittedName>
</protein>